<dbReference type="Proteomes" id="UP000319619">
    <property type="component" value="Unassembled WGS sequence"/>
</dbReference>
<dbReference type="EMBL" id="NJBN01000009">
    <property type="protein sequence ID" value="TKJ38524.1"/>
    <property type="molecule type" value="Genomic_DNA"/>
</dbReference>
<name>A0A532UUA3_UNCL8</name>
<accession>A0A532UUA3</accession>
<gene>
    <name evidence="1" type="ORF">CEE37_12210</name>
</gene>
<comment type="caution">
    <text evidence="1">The sequence shown here is derived from an EMBL/GenBank/DDBJ whole genome shotgun (WGS) entry which is preliminary data.</text>
</comment>
<reference evidence="1 2" key="1">
    <citation type="submission" date="2017-06" db="EMBL/GenBank/DDBJ databases">
        <title>Novel microbial phyla capable of carbon fixation and sulfur reduction in deep-sea sediments.</title>
        <authorList>
            <person name="Huang J."/>
            <person name="Baker B."/>
            <person name="Wang Y."/>
        </authorList>
    </citation>
    <scope>NUCLEOTIDE SEQUENCE [LARGE SCALE GENOMIC DNA]</scope>
    <source>
        <strain evidence="1">B3_LCP</strain>
    </source>
</reference>
<protein>
    <recommendedName>
        <fullName evidence="3">DUF3467 domain-containing protein</fullName>
    </recommendedName>
</protein>
<dbReference type="AlphaFoldDB" id="A0A532UUA3"/>
<proteinExistence type="predicted"/>
<sequence>MDMHEEAESQIEKPVGRYANFFNIGHNAFEFLIDFGQLYLDGHTVQYHTRIVTNPVYAMELYKTLKSSIEQYEDHFGEKSR</sequence>
<evidence type="ECO:0000313" key="1">
    <source>
        <dbReference type="EMBL" id="TKJ38524.1"/>
    </source>
</evidence>
<dbReference type="InterPro" id="IPR021857">
    <property type="entry name" value="DUF3467"/>
</dbReference>
<evidence type="ECO:0008006" key="3">
    <source>
        <dbReference type="Google" id="ProtNLM"/>
    </source>
</evidence>
<organism evidence="1 2">
    <name type="scientific">candidate division LCP-89 bacterium B3_LCP</name>
    <dbReference type="NCBI Taxonomy" id="2012998"/>
    <lineage>
        <taxon>Bacteria</taxon>
        <taxon>Pseudomonadati</taxon>
        <taxon>Bacteria division LCP-89</taxon>
    </lineage>
</organism>
<evidence type="ECO:0000313" key="2">
    <source>
        <dbReference type="Proteomes" id="UP000319619"/>
    </source>
</evidence>
<dbReference type="Pfam" id="PF11950">
    <property type="entry name" value="DUF3467"/>
    <property type="match status" value="1"/>
</dbReference>